<evidence type="ECO:0000313" key="2">
    <source>
        <dbReference type="EMBL" id="KAF5711540.1"/>
    </source>
</evidence>
<keyword evidence="3" id="KW-1185">Reference proteome</keyword>
<protein>
    <submittedName>
        <fullName evidence="2">Uncharacterized protein</fullName>
    </submittedName>
</protein>
<dbReference type="Proteomes" id="UP000544331">
    <property type="component" value="Unassembled WGS sequence"/>
</dbReference>
<dbReference type="EMBL" id="JAAOAN010000306">
    <property type="protein sequence ID" value="KAF5711540.1"/>
    <property type="molecule type" value="Genomic_DNA"/>
</dbReference>
<name>A0A8H6DCK2_9HYPO</name>
<proteinExistence type="predicted"/>
<dbReference type="OrthoDB" id="9984533at2759"/>
<dbReference type="AlphaFoldDB" id="A0A8H6DCK2"/>
<feature type="compositionally biased region" description="Polar residues" evidence="1">
    <location>
        <begin position="169"/>
        <end position="184"/>
    </location>
</feature>
<reference evidence="2 3" key="1">
    <citation type="submission" date="2020-05" db="EMBL/GenBank/DDBJ databases">
        <title>Identification and distribution of gene clusters putatively required for synthesis of sphingolipid metabolism inhibitors in phylogenetically diverse species of the filamentous fungus Fusarium.</title>
        <authorList>
            <person name="Kim H.-S."/>
            <person name="Busman M."/>
            <person name="Brown D.W."/>
            <person name="Divon H."/>
            <person name="Uhlig S."/>
            <person name="Proctor R.H."/>
        </authorList>
    </citation>
    <scope>NUCLEOTIDE SEQUENCE [LARGE SCALE GENOMIC DNA]</scope>
    <source>
        <strain evidence="2 3">NRRL 66235</strain>
    </source>
</reference>
<feature type="region of interest" description="Disordered" evidence="1">
    <location>
        <begin position="125"/>
        <end position="201"/>
    </location>
</feature>
<accession>A0A8H6DCK2</accession>
<sequence length="341" mass="39247">MFGQSNPVCCALCGCPTNNNSADDFVDCLSNPEFDLEPTTDWLWQVKLITQHRKSGRTFIVPRASQEDENNFSVDYEENARIVRQDVDMMTVNWSDPGRYHTVMSPVDIHDGQATDITGSALRGAHKSNVEDTGPPRNAPTGPAADRGRPPNAPTGAYQNYRTGPYHNQRAQHGNHQIAPQANRQGPRRNQRDKPKQNVQWGKYAVPKDISDEEWENKFTTEFAWVLEFLPSKEEIERREVDRFLFCKAIHDLGRGRGFEGFTSRVYRNTLRALHNRRRLWNLVLGDIYFGSHQRYVDNLGSYFSLRGIYFDLCSMCFGLRRIYLDYRGICFDILGVYSCF</sequence>
<gene>
    <name evidence="2" type="ORF">FMUND_8935</name>
</gene>
<evidence type="ECO:0000256" key="1">
    <source>
        <dbReference type="SAM" id="MobiDB-lite"/>
    </source>
</evidence>
<evidence type="ECO:0000313" key="3">
    <source>
        <dbReference type="Proteomes" id="UP000544331"/>
    </source>
</evidence>
<comment type="caution">
    <text evidence="2">The sequence shown here is derived from an EMBL/GenBank/DDBJ whole genome shotgun (WGS) entry which is preliminary data.</text>
</comment>
<organism evidence="2 3">
    <name type="scientific">Fusarium mundagurra</name>
    <dbReference type="NCBI Taxonomy" id="1567541"/>
    <lineage>
        <taxon>Eukaryota</taxon>
        <taxon>Fungi</taxon>
        <taxon>Dikarya</taxon>
        <taxon>Ascomycota</taxon>
        <taxon>Pezizomycotina</taxon>
        <taxon>Sordariomycetes</taxon>
        <taxon>Hypocreomycetidae</taxon>
        <taxon>Hypocreales</taxon>
        <taxon>Nectriaceae</taxon>
        <taxon>Fusarium</taxon>
        <taxon>Fusarium fujikuroi species complex</taxon>
    </lineage>
</organism>